<proteinExistence type="predicted"/>
<dbReference type="Gene3D" id="3.30.450.20">
    <property type="entry name" value="PAS domain"/>
    <property type="match status" value="1"/>
</dbReference>
<dbReference type="PANTHER" id="PTHR43065">
    <property type="entry name" value="SENSOR HISTIDINE KINASE"/>
    <property type="match status" value="1"/>
</dbReference>
<evidence type="ECO:0000256" key="2">
    <source>
        <dbReference type="ARBA" id="ARBA00004651"/>
    </source>
</evidence>
<dbReference type="InterPro" id="IPR036890">
    <property type="entry name" value="HATPase_C_sf"/>
</dbReference>
<dbReference type="InterPro" id="IPR013656">
    <property type="entry name" value="PAS_4"/>
</dbReference>
<comment type="catalytic activity">
    <reaction evidence="1">
        <text>ATP + protein L-histidine = ADP + protein N-phospho-L-histidine.</text>
        <dbReference type="EC" id="2.7.13.3"/>
    </reaction>
</comment>
<dbReference type="AlphaFoldDB" id="A0A5M6IU61"/>
<dbReference type="SMART" id="SM00387">
    <property type="entry name" value="HATPase_c"/>
    <property type="match status" value="1"/>
</dbReference>
<dbReference type="CDD" id="cd00130">
    <property type="entry name" value="PAS"/>
    <property type="match status" value="1"/>
</dbReference>
<evidence type="ECO:0000256" key="6">
    <source>
        <dbReference type="ARBA" id="ARBA00022692"/>
    </source>
</evidence>
<dbReference type="GO" id="GO:0000155">
    <property type="term" value="F:phosphorelay sensor kinase activity"/>
    <property type="evidence" value="ECO:0007669"/>
    <property type="project" value="InterPro"/>
</dbReference>
<dbReference type="Pfam" id="PF08448">
    <property type="entry name" value="PAS_4"/>
    <property type="match status" value="1"/>
</dbReference>
<comment type="subcellular location">
    <subcellularLocation>
        <location evidence="2">Cell membrane</location>
        <topology evidence="2">Multi-pass membrane protein</topology>
    </subcellularLocation>
</comment>
<keyword evidence="7 11" id="KW-1133">Transmembrane helix</keyword>
<keyword evidence="5 9" id="KW-0597">Phosphoprotein</keyword>
<feature type="transmembrane region" description="Helical" evidence="11">
    <location>
        <begin position="179"/>
        <end position="199"/>
    </location>
</feature>
<dbReference type="Gene3D" id="1.10.287.130">
    <property type="match status" value="1"/>
</dbReference>
<dbReference type="EC" id="2.7.13.3" evidence="3"/>
<evidence type="ECO:0000256" key="1">
    <source>
        <dbReference type="ARBA" id="ARBA00000085"/>
    </source>
</evidence>
<dbReference type="InterPro" id="IPR004358">
    <property type="entry name" value="Sig_transdc_His_kin-like_C"/>
</dbReference>
<feature type="transmembrane region" description="Helical" evidence="11">
    <location>
        <begin position="219"/>
        <end position="241"/>
    </location>
</feature>
<feature type="modified residue" description="4-aspartylphosphate" evidence="9">
    <location>
        <position position="817"/>
    </location>
</feature>
<evidence type="ECO:0000313" key="14">
    <source>
        <dbReference type="EMBL" id="KAA5611761.1"/>
    </source>
</evidence>
<dbReference type="NCBIfam" id="TIGR00229">
    <property type="entry name" value="sensory_box"/>
    <property type="match status" value="1"/>
</dbReference>
<dbReference type="InterPro" id="IPR001789">
    <property type="entry name" value="Sig_transdc_resp-reg_receiver"/>
</dbReference>
<dbReference type="SUPFAM" id="SSF55785">
    <property type="entry name" value="PYP-like sensor domain (PAS domain)"/>
    <property type="match status" value="1"/>
</dbReference>
<dbReference type="PROSITE" id="PS50110">
    <property type="entry name" value="RESPONSE_REGULATORY"/>
    <property type="match status" value="1"/>
</dbReference>
<dbReference type="SUPFAM" id="SSF47384">
    <property type="entry name" value="Homodimeric domain of signal transducing histidine kinase"/>
    <property type="match status" value="1"/>
</dbReference>
<evidence type="ECO:0000313" key="15">
    <source>
        <dbReference type="Proteomes" id="UP000325255"/>
    </source>
</evidence>
<feature type="transmembrane region" description="Helical" evidence="11">
    <location>
        <begin position="107"/>
        <end position="126"/>
    </location>
</feature>
<dbReference type="Proteomes" id="UP000325255">
    <property type="component" value="Unassembled WGS sequence"/>
</dbReference>
<evidence type="ECO:0000256" key="8">
    <source>
        <dbReference type="ARBA" id="ARBA00023136"/>
    </source>
</evidence>
<dbReference type="InterPro" id="IPR003661">
    <property type="entry name" value="HisK_dim/P_dom"/>
</dbReference>
<keyword evidence="4" id="KW-1003">Cell membrane</keyword>
<dbReference type="GO" id="GO:0005886">
    <property type="term" value="C:plasma membrane"/>
    <property type="evidence" value="ECO:0007669"/>
    <property type="project" value="UniProtKB-SubCell"/>
</dbReference>
<dbReference type="SMART" id="SM00448">
    <property type="entry name" value="REC"/>
    <property type="match status" value="1"/>
</dbReference>
<dbReference type="SMART" id="SM00388">
    <property type="entry name" value="HisKA"/>
    <property type="match status" value="1"/>
</dbReference>
<evidence type="ECO:0000256" key="7">
    <source>
        <dbReference type="ARBA" id="ARBA00022989"/>
    </source>
</evidence>
<feature type="transmembrane region" description="Helical" evidence="11">
    <location>
        <begin position="299"/>
        <end position="319"/>
    </location>
</feature>
<dbReference type="Pfam" id="PF02518">
    <property type="entry name" value="HATPase_c"/>
    <property type="match status" value="1"/>
</dbReference>
<evidence type="ECO:0000256" key="11">
    <source>
        <dbReference type="SAM" id="Phobius"/>
    </source>
</evidence>
<feature type="transmembrane region" description="Helical" evidence="11">
    <location>
        <begin position="147"/>
        <end position="167"/>
    </location>
</feature>
<evidence type="ECO:0000256" key="4">
    <source>
        <dbReference type="ARBA" id="ARBA00022475"/>
    </source>
</evidence>
<dbReference type="PROSITE" id="PS50109">
    <property type="entry name" value="HIS_KIN"/>
    <property type="match status" value="1"/>
</dbReference>
<feature type="domain" description="Histidine kinase" evidence="12">
    <location>
        <begin position="524"/>
        <end position="746"/>
    </location>
</feature>
<dbReference type="InterPro" id="IPR005467">
    <property type="entry name" value="His_kinase_dom"/>
</dbReference>
<dbReference type="InterPro" id="IPR036097">
    <property type="entry name" value="HisK_dim/P_sf"/>
</dbReference>
<dbReference type="InterPro" id="IPR003594">
    <property type="entry name" value="HATPase_dom"/>
</dbReference>
<gene>
    <name evidence="14" type="ORF">F1189_13285</name>
</gene>
<dbReference type="OrthoDB" id="9796100at2"/>
<keyword evidence="6 11" id="KW-0812">Transmembrane</keyword>
<evidence type="ECO:0000259" key="12">
    <source>
        <dbReference type="PROSITE" id="PS50109"/>
    </source>
</evidence>
<keyword evidence="15" id="KW-1185">Reference proteome</keyword>
<evidence type="ECO:0000256" key="10">
    <source>
        <dbReference type="SAM" id="Coils"/>
    </source>
</evidence>
<accession>A0A5M6IU61</accession>
<sequence length="892" mass="92571">MPSLCARLRRTAMRDLFGPLLFRPTPGGAPSWPGAMALFALAYLATVMLGHALSLRTIAVATFWPGSGVLLAALLATPPRRWAWVLATAAAVTLVTDGLVLGLPIPLVGGGIAGNGTEALAGAAVVRLILREGREQVSPGQRLRDTLAVGAAALVAPVAGATLVAWAASGQSGTDFAEVWRICWAADSVGVAVGTPAALAAAQGWSRCHATPGLPGRHLAACGLVAVIVTLWTAAVLWAPGPSIRPLTLTLPPLIWASLRHGQLGATVAVAVLALMMAASLAIDATPYLRSGMTPAERVVFVQLMLFVAAATAQLLAAATTERRAALSVLATANAGLEATVAARTAALQAANAALAAGEARLRLFVDRAPAAIAMFDAEMRYLAVSRRFLQDYRLREETGPEALVGRRYDDVFPHMSDHWREVHRRVLAGETLAAEDEAFPHADGRTDWVRWEMTPWHRADGSIGGALLFSEVVTARRQAEAALAGMNRDLERRVAEEVAAREDAQARAAQAQRMQALGQLAGGIAHDFNNILQAVQSGVTLIAHRAENPATVRKFARTVLGAAERGGAITRRLLAFARHGDLRAERIDMARLLEGLREVLAQTLGSHIAVCVEVGQGPFLALADRSQLETVLVNLATNGRDAMAEGGRLTLEVAAEAIAADPPHASGLAPGRYVRLRVADTGTGMDLATLQRAPEPFFTTKPQDKGTGLGLPMAKGFAEQSGGALAIESAPGQGTAVTLWLPAAEAAAEATPARSAGLAAASPGRRILVVDDEAMVRETLAATLEDAGFAVLAAGGGAAALAMLDAGEAVDALVSDLSMPGMGGLALIRAALQRRPGLPAVLLTGHAGDEALHLADGLPHGACSLLRKPVGVSQLVDCIETLLAAGDRATG</sequence>
<dbReference type="Gene3D" id="3.40.50.2300">
    <property type="match status" value="1"/>
</dbReference>
<evidence type="ECO:0000256" key="9">
    <source>
        <dbReference type="PROSITE-ProRule" id="PRU00169"/>
    </source>
</evidence>
<dbReference type="InterPro" id="IPR007895">
    <property type="entry name" value="MASE1"/>
</dbReference>
<feature type="domain" description="Response regulatory" evidence="13">
    <location>
        <begin position="767"/>
        <end position="884"/>
    </location>
</feature>
<feature type="transmembrane region" description="Helical" evidence="11">
    <location>
        <begin position="261"/>
        <end position="283"/>
    </location>
</feature>
<feature type="coiled-coil region" evidence="10">
    <location>
        <begin position="488"/>
        <end position="515"/>
    </location>
</feature>
<dbReference type="Pfam" id="PF05231">
    <property type="entry name" value="MASE1"/>
    <property type="match status" value="1"/>
</dbReference>
<evidence type="ECO:0000256" key="5">
    <source>
        <dbReference type="ARBA" id="ARBA00022553"/>
    </source>
</evidence>
<protein>
    <recommendedName>
        <fullName evidence="3">histidine kinase</fullName>
        <ecNumber evidence="3">2.7.13.3</ecNumber>
    </recommendedName>
</protein>
<comment type="caution">
    <text evidence="14">The sequence shown here is derived from an EMBL/GenBank/DDBJ whole genome shotgun (WGS) entry which is preliminary data.</text>
</comment>
<dbReference type="PRINTS" id="PR00344">
    <property type="entry name" value="BCTRLSENSOR"/>
</dbReference>
<dbReference type="Pfam" id="PF00072">
    <property type="entry name" value="Response_reg"/>
    <property type="match status" value="1"/>
</dbReference>
<reference evidence="14 15" key="1">
    <citation type="submission" date="2019-09" db="EMBL/GenBank/DDBJ databases">
        <title>Genome sequence of Rhodovastum atsumiense, a diverse member of the Acetobacteraceae family of non-sulfur purple photosynthetic bacteria.</title>
        <authorList>
            <person name="Meyer T."/>
            <person name="Kyndt J."/>
        </authorList>
    </citation>
    <scope>NUCLEOTIDE SEQUENCE [LARGE SCALE GENOMIC DNA]</scope>
    <source>
        <strain evidence="14 15">DSM 21279</strain>
    </source>
</reference>
<dbReference type="Gene3D" id="3.30.565.10">
    <property type="entry name" value="Histidine kinase-like ATPase, C-terminal domain"/>
    <property type="match status" value="1"/>
</dbReference>
<evidence type="ECO:0000256" key="3">
    <source>
        <dbReference type="ARBA" id="ARBA00012438"/>
    </source>
</evidence>
<feature type="transmembrane region" description="Helical" evidence="11">
    <location>
        <begin position="32"/>
        <end position="52"/>
    </location>
</feature>
<dbReference type="InterPro" id="IPR011006">
    <property type="entry name" value="CheY-like_superfamily"/>
</dbReference>
<keyword evidence="8 11" id="KW-0472">Membrane</keyword>
<dbReference type="SUPFAM" id="SSF55874">
    <property type="entry name" value="ATPase domain of HSP90 chaperone/DNA topoisomerase II/histidine kinase"/>
    <property type="match status" value="1"/>
</dbReference>
<keyword evidence="10" id="KW-0175">Coiled coil</keyword>
<dbReference type="InterPro" id="IPR035965">
    <property type="entry name" value="PAS-like_dom_sf"/>
</dbReference>
<dbReference type="SUPFAM" id="SSF52172">
    <property type="entry name" value="CheY-like"/>
    <property type="match status" value="1"/>
</dbReference>
<dbReference type="PANTHER" id="PTHR43065:SF42">
    <property type="entry name" value="TWO-COMPONENT SENSOR PPRA"/>
    <property type="match status" value="1"/>
</dbReference>
<dbReference type="CDD" id="cd00082">
    <property type="entry name" value="HisKA"/>
    <property type="match status" value="1"/>
</dbReference>
<evidence type="ECO:0000259" key="13">
    <source>
        <dbReference type="PROSITE" id="PS50110"/>
    </source>
</evidence>
<dbReference type="EMBL" id="VWPK01000018">
    <property type="protein sequence ID" value="KAA5611761.1"/>
    <property type="molecule type" value="Genomic_DNA"/>
</dbReference>
<dbReference type="InterPro" id="IPR000014">
    <property type="entry name" value="PAS"/>
</dbReference>
<feature type="transmembrane region" description="Helical" evidence="11">
    <location>
        <begin position="83"/>
        <end position="101"/>
    </location>
</feature>
<organism evidence="14 15">
    <name type="scientific">Rhodovastum atsumiense</name>
    <dbReference type="NCBI Taxonomy" id="504468"/>
    <lineage>
        <taxon>Bacteria</taxon>
        <taxon>Pseudomonadati</taxon>
        <taxon>Pseudomonadota</taxon>
        <taxon>Alphaproteobacteria</taxon>
        <taxon>Acetobacterales</taxon>
        <taxon>Acetobacteraceae</taxon>
        <taxon>Rhodovastum</taxon>
    </lineage>
</organism>
<feature type="transmembrane region" description="Helical" evidence="11">
    <location>
        <begin position="58"/>
        <end position="76"/>
    </location>
</feature>
<name>A0A5M6IU61_9PROT</name>